<evidence type="ECO:0000313" key="1">
    <source>
        <dbReference type="EMBL" id="GII32986.1"/>
    </source>
</evidence>
<accession>A0A8J3TVS7</accession>
<sequence>MVVTAIVSLGYGLNFVSEDLEKVAVAGDEERSSLRVADHNNWFPSTLWTDRSVSAVWPSVRAP</sequence>
<evidence type="ECO:0000313" key="2">
    <source>
        <dbReference type="Proteomes" id="UP000650628"/>
    </source>
</evidence>
<comment type="caution">
    <text evidence="1">The sequence shown here is derived from an EMBL/GenBank/DDBJ whole genome shotgun (WGS) entry which is preliminary data.</text>
</comment>
<gene>
    <name evidence="1" type="ORF">Pmi06nite_64280</name>
</gene>
<dbReference type="Proteomes" id="UP000650628">
    <property type="component" value="Unassembled WGS sequence"/>
</dbReference>
<keyword evidence="2" id="KW-1185">Reference proteome</keyword>
<dbReference type="AlphaFoldDB" id="A0A8J3TVS7"/>
<dbReference type="EMBL" id="BOOO01000037">
    <property type="protein sequence ID" value="GII32986.1"/>
    <property type="molecule type" value="Genomic_DNA"/>
</dbReference>
<name>A0A8J3TVS7_9ACTN</name>
<protein>
    <submittedName>
        <fullName evidence="1">Uncharacterized protein</fullName>
    </submittedName>
</protein>
<proteinExistence type="predicted"/>
<organism evidence="1 2">
    <name type="scientific">Planotetraspora mira</name>
    <dbReference type="NCBI Taxonomy" id="58121"/>
    <lineage>
        <taxon>Bacteria</taxon>
        <taxon>Bacillati</taxon>
        <taxon>Actinomycetota</taxon>
        <taxon>Actinomycetes</taxon>
        <taxon>Streptosporangiales</taxon>
        <taxon>Streptosporangiaceae</taxon>
        <taxon>Planotetraspora</taxon>
    </lineage>
</organism>
<reference evidence="1 2" key="1">
    <citation type="submission" date="2021-01" db="EMBL/GenBank/DDBJ databases">
        <title>Whole genome shotgun sequence of Planotetraspora mira NBRC 15435.</title>
        <authorList>
            <person name="Komaki H."/>
            <person name="Tamura T."/>
        </authorList>
    </citation>
    <scope>NUCLEOTIDE SEQUENCE [LARGE SCALE GENOMIC DNA]</scope>
    <source>
        <strain evidence="1 2">NBRC 15435</strain>
    </source>
</reference>